<organism evidence="14 15">
    <name type="scientific">Batillaria attramentaria</name>
    <dbReference type="NCBI Taxonomy" id="370345"/>
    <lineage>
        <taxon>Eukaryota</taxon>
        <taxon>Metazoa</taxon>
        <taxon>Spiralia</taxon>
        <taxon>Lophotrochozoa</taxon>
        <taxon>Mollusca</taxon>
        <taxon>Gastropoda</taxon>
        <taxon>Caenogastropoda</taxon>
        <taxon>Sorbeoconcha</taxon>
        <taxon>Cerithioidea</taxon>
        <taxon>Batillariidae</taxon>
        <taxon>Batillaria</taxon>
    </lineage>
</organism>
<keyword evidence="4 11" id="KW-0863">Zinc-finger</keyword>
<dbReference type="Proteomes" id="UP001519460">
    <property type="component" value="Unassembled WGS sequence"/>
</dbReference>
<keyword evidence="6" id="KW-0805">Transcription regulation</keyword>
<feature type="domain" description="GATA-type" evidence="13">
    <location>
        <begin position="23"/>
        <end position="80"/>
    </location>
</feature>
<evidence type="ECO:0000256" key="2">
    <source>
        <dbReference type="ARBA" id="ARBA00022723"/>
    </source>
</evidence>
<dbReference type="InterPro" id="IPR039355">
    <property type="entry name" value="Transcription_factor_GATA"/>
</dbReference>
<evidence type="ECO:0000256" key="7">
    <source>
        <dbReference type="ARBA" id="ARBA00023125"/>
    </source>
</evidence>
<keyword evidence="10" id="KW-0539">Nucleus</keyword>
<evidence type="ECO:0000256" key="5">
    <source>
        <dbReference type="ARBA" id="ARBA00022833"/>
    </source>
</evidence>
<dbReference type="PRINTS" id="PR00619">
    <property type="entry name" value="GATAZNFINGER"/>
</dbReference>
<dbReference type="InterPro" id="IPR013088">
    <property type="entry name" value="Znf_NHR/GATA"/>
</dbReference>
<keyword evidence="7" id="KW-0238">DNA-binding</keyword>
<sequence>MQNAMFSAGNSFFHGVLEGYSRSSEGRECVNCGATSTPLWRRDGTGHYLCNACGLYHKMNGSNRPLIKPKRRLTTATDLRFMRPSDTKHLASAPLTSVTASQLAVTKRHLESKGRHVQRVMRMRRTRTPSKDSVSSAIDLALARNRKVQKRRGALRCRSTREENRTANSKAEIFLGYGLQERHHPFILMQMGPSAIVASERVDSWEGHVSIWVRMRGASCTCTPGCVHAARAGGGAAVSTVSIGECHRRVRLARRGMVRRVLERYNRSAARRAGTSCANCGTTTTTLWRRNPNGDPVCNACGLYYKLHNFLACARGWKPGTSDRILQGQPPGFRVAELPLGDNKHATPAGGERQWRTTPQSVRVYAAVVVKNVRSSIFTPQKTLAVGTFTHARPGESKPCYFLLRLFRNSPRAHAALKMPLILAPKNKRTVHRDKTRSLSGSRINGGLNSLEGNREARSPYNNTKRSSGSCHFYLCLAKVTPSPRGATLASERALRA</sequence>
<reference evidence="14 15" key="1">
    <citation type="journal article" date="2023" name="Sci. Data">
        <title>Genome assembly of the Korean intertidal mud-creeper Batillaria attramentaria.</title>
        <authorList>
            <person name="Patra A.K."/>
            <person name="Ho P.T."/>
            <person name="Jun S."/>
            <person name="Lee S.J."/>
            <person name="Kim Y."/>
            <person name="Won Y.J."/>
        </authorList>
    </citation>
    <scope>NUCLEOTIDE SEQUENCE [LARGE SCALE GENOMIC DNA]</scope>
    <source>
        <strain evidence="14">Wonlab-2016</strain>
    </source>
</reference>
<feature type="domain" description="GATA-type" evidence="13">
    <location>
        <begin position="271"/>
        <end position="309"/>
    </location>
</feature>
<evidence type="ECO:0000256" key="10">
    <source>
        <dbReference type="ARBA" id="ARBA00023242"/>
    </source>
</evidence>
<dbReference type="SMART" id="SM00401">
    <property type="entry name" value="ZnF_GATA"/>
    <property type="match status" value="2"/>
</dbReference>
<dbReference type="Gene3D" id="3.30.50.10">
    <property type="entry name" value="Erythroid Transcription Factor GATA-1, subunit A"/>
    <property type="match status" value="2"/>
</dbReference>
<dbReference type="Pfam" id="PF00320">
    <property type="entry name" value="GATA"/>
    <property type="match status" value="2"/>
</dbReference>
<proteinExistence type="predicted"/>
<evidence type="ECO:0000256" key="8">
    <source>
        <dbReference type="ARBA" id="ARBA00023159"/>
    </source>
</evidence>
<dbReference type="PANTHER" id="PTHR10071">
    <property type="entry name" value="TRANSCRIPTION FACTOR GATA FAMILY MEMBER"/>
    <property type="match status" value="1"/>
</dbReference>
<evidence type="ECO:0000256" key="3">
    <source>
        <dbReference type="ARBA" id="ARBA00022737"/>
    </source>
</evidence>
<evidence type="ECO:0000256" key="4">
    <source>
        <dbReference type="ARBA" id="ARBA00022771"/>
    </source>
</evidence>
<feature type="compositionally biased region" description="Polar residues" evidence="12">
    <location>
        <begin position="438"/>
        <end position="452"/>
    </location>
</feature>
<evidence type="ECO:0000256" key="1">
    <source>
        <dbReference type="ARBA" id="ARBA00004123"/>
    </source>
</evidence>
<protein>
    <recommendedName>
        <fullName evidence="13">GATA-type domain-containing protein</fullName>
    </recommendedName>
</protein>
<keyword evidence="5" id="KW-0862">Zinc</keyword>
<comment type="subcellular location">
    <subcellularLocation>
        <location evidence="1">Nucleus</location>
    </subcellularLocation>
</comment>
<evidence type="ECO:0000313" key="14">
    <source>
        <dbReference type="EMBL" id="KAK7495502.1"/>
    </source>
</evidence>
<dbReference type="SUPFAM" id="SSF57716">
    <property type="entry name" value="Glucocorticoid receptor-like (DNA-binding domain)"/>
    <property type="match status" value="2"/>
</dbReference>
<name>A0ABD0L818_9CAEN</name>
<evidence type="ECO:0000256" key="12">
    <source>
        <dbReference type="SAM" id="MobiDB-lite"/>
    </source>
</evidence>
<keyword evidence="15" id="KW-1185">Reference proteome</keyword>
<keyword evidence="9" id="KW-0804">Transcription</keyword>
<accession>A0ABD0L818</accession>
<dbReference type="CDD" id="cd00202">
    <property type="entry name" value="ZnF_GATA"/>
    <property type="match status" value="2"/>
</dbReference>
<gene>
    <name evidence="14" type="ORF">BaRGS_00013200</name>
</gene>
<dbReference type="PROSITE" id="PS50114">
    <property type="entry name" value="GATA_ZN_FINGER_2"/>
    <property type="match status" value="2"/>
</dbReference>
<dbReference type="PROSITE" id="PS00344">
    <property type="entry name" value="GATA_ZN_FINGER_1"/>
    <property type="match status" value="2"/>
</dbReference>
<dbReference type="InterPro" id="IPR000679">
    <property type="entry name" value="Znf_GATA"/>
</dbReference>
<dbReference type="GO" id="GO:0008270">
    <property type="term" value="F:zinc ion binding"/>
    <property type="evidence" value="ECO:0007669"/>
    <property type="project" value="UniProtKB-KW"/>
</dbReference>
<evidence type="ECO:0000313" key="15">
    <source>
        <dbReference type="Proteomes" id="UP001519460"/>
    </source>
</evidence>
<feature type="region of interest" description="Disordered" evidence="12">
    <location>
        <begin position="432"/>
        <end position="466"/>
    </location>
</feature>
<evidence type="ECO:0000256" key="11">
    <source>
        <dbReference type="PROSITE-ProRule" id="PRU00094"/>
    </source>
</evidence>
<dbReference type="AlphaFoldDB" id="A0ABD0L818"/>
<keyword evidence="8" id="KW-0010">Activator</keyword>
<evidence type="ECO:0000256" key="6">
    <source>
        <dbReference type="ARBA" id="ARBA00023015"/>
    </source>
</evidence>
<dbReference type="PANTHER" id="PTHR10071:SF281">
    <property type="entry name" value="BOX A-BINDING FACTOR-RELATED"/>
    <property type="match status" value="1"/>
</dbReference>
<dbReference type="FunFam" id="3.30.50.10:FF:000001">
    <property type="entry name" value="GATA transcription factor (GATAd)"/>
    <property type="match status" value="1"/>
</dbReference>
<evidence type="ECO:0000259" key="13">
    <source>
        <dbReference type="PROSITE" id="PS50114"/>
    </source>
</evidence>
<evidence type="ECO:0000256" key="9">
    <source>
        <dbReference type="ARBA" id="ARBA00023163"/>
    </source>
</evidence>
<keyword evidence="2" id="KW-0479">Metal-binding</keyword>
<dbReference type="GO" id="GO:0003677">
    <property type="term" value="F:DNA binding"/>
    <property type="evidence" value="ECO:0007669"/>
    <property type="project" value="UniProtKB-KW"/>
</dbReference>
<dbReference type="EMBL" id="JACVVK020000074">
    <property type="protein sequence ID" value="KAK7495502.1"/>
    <property type="molecule type" value="Genomic_DNA"/>
</dbReference>
<keyword evidence="3" id="KW-0677">Repeat</keyword>
<dbReference type="GO" id="GO:0005634">
    <property type="term" value="C:nucleus"/>
    <property type="evidence" value="ECO:0007669"/>
    <property type="project" value="UniProtKB-SubCell"/>
</dbReference>
<comment type="caution">
    <text evidence="14">The sequence shown here is derived from an EMBL/GenBank/DDBJ whole genome shotgun (WGS) entry which is preliminary data.</text>
</comment>